<dbReference type="SMART" id="SM00642">
    <property type="entry name" value="Aamy"/>
    <property type="match status" value="1"/>
</dbReference>
<dbReference type="InterPro" id="IPR037439">
    <property type="entry name" value="Branching_enzy"/>
</dbReference>
<dbReference type="InterPro" id="IPR017853">
    <property type="entry name" value="GH"/>
</dbReference>
<accession>A0A813M9F0</accession>
<dbReference type="SUPFAM" id="SSF81296">
    <property type="entry name" value="E set domains"/>
    <property type="match status" value="1"/>
</dbReference>
<dbReference type="PANTHER" id="PTHR43002">
    <property type="entry name" value="GLYCOGEN DEBRANCHING ENZYME"/>
    <property type="match status" value="1"/>
</dbReference>
<dbReference type="Gene3D" id="2.60.40.10">
    <property type="entry name" value="Immunoglobulins"/>
    <property type="match status" value="1"/>
</dbReference>
<evidence type="ECO:0000313" key="4">
    <source>
        <dbReference type="EMBL" id="CAF3733416.1"/>
    </source>
</evidence>
<dbReference type="CDD" id="cd02859">
    <property type="entry name" value="E_set_AMPKbeta_like_N"/>
    <property type="match status" value="1"/>
</dbReference>
<gene>
    <name evidence="3" type="ORF">IZO911_LOCUS858</name>
    <name evidence="4" type="ORF">KXQ929_LOCUS13201</name>
</gene>
<dbReference type="GO" id="GO:0005978">
    <property type="term" value="P:glycogen biosynthetic process"/>
    <property type="evidence" value="ECO:0007669"/>
    <property type="project" value="InterPro"/>
</dbReference>
<dbReference type="Proteomes" id="UP000663868">
    <property type="component" value="Unassembled WGS sequence"/>
</dbReference>
<dbReference type="SUPFAM" id="SSF51445">
    <property type="entry name" value="(Trans)glycosidases"/>
    <property type="match status" value="1"/>
</dbReference>
<organism evidence="3 5">
    <name type="scientific">Adineta steineri</name>
    <dbReference type="NCBI Taxonomy" id="433720"/>
    <lineage>
        <taxon>Eukaryota</taxon>
        <taxon>Metazoa</taxon>
        <taxon>Spiralia</taxon>
        <taxon>Gnathifera</taxon>
        <taxon>Rotifera</taxon>
        <taxon>Eurotatoria</taxon>
        <taxon>Bdelloidea</taxon>
        <taxon>Adinetida</taxon>
        <taxon>Adinetidae</taxon>
        <taxon>Adineta</taxon>
    </lineage>
</organism>
<name>A0A813M9F0_9BILA</name>
<dbReference type="InterPro" id="IPR006047">
    <property type="entry name" value="GH13_cat_dom"/>
</dbReference>
<dbReference type="GO" id="GO:0004553">
    <property type="term" value="F:hydrolase activity, hydrolyzing O-glycosyl compounds"/>
    <property type="evidence" value="ECO:0007669"/>
    <property type="project" value="InterPro"/>
</dbReference>
<reference evidence="3" key="1">
    <citation type="submission" date="2021-02" db="EMBL/GenBank/DDBJ databases">
        <authorList>
            <person name="Nowell W R."/>
        </authorList>
    </citation>
    <scope>NUCLEOTIDE SEQUENCE</scope>
</reference>
<dbReference type="Proteomes" id="UP000663860">
    <property type="component" value="Unassembled WGS sequence"/>
</dbReference>
<dbReference type="PIRSF" id="PIRSF000463">
    <property type="entry name" value="GlgB"/>
    <property type="match status" value="1"/>
</dbReference>
<dbReference type="EMBL" id="CAJOBB010000699">
    <property type="protein sequence ID" value="CAF3733416.1"/>
    <property type="molecule type" value="Genomic_DNA"/>
</dbReference>
<evidence type="ECO:0000313" key="3">
    <source>
        <dbReference type="EMBL" id="CAF0715277.1"/>
    </source>
</evidence>
<dbReference type="Pfam" id="PF02922">
    <property type="entry name" value="CBM_48"/>
    <property type="match status" value="1"/>
</dbReference>
<evidence type="ECO:0000256" key="1">
    <source>
        <dbReference type="ARBA" id="ARBA00008061"/>
    </source>
</evidence>
<protein>
    <recommendedName>
        <fullName evidence="2">Glycosyl hydrolase family 13 catalytic domain-containing protein</fullName>
    </recommendedName>
</protein>
<dbReference type="GO" id="GO:0003844">
    <property type="term" value="F:1,4-alpha-glucan branching enzyme activity"/>
    <property type="evidence" value="ECO:0007669"/>
    <property type="project" value="InterPro"/>
</dbReference>
<dbReference type="InterPro" id="IPR014756">
    <property type="entry name" value="Ig_E-set"/>
</dbReference>
<proteinExistence type="inferred from homology"/>
<dbReference type="Gene3D" id="3.20.20.80">
    <property type="entry name" value="Glycosidases"/>
    <property type="match status" value="1"/>
</dbReference>
<dbReference type="Pfam" id="PF00128">
    <property type="entry name" value="Alpha-amylase"/>
    <property type="match status" value="2"/>
</dbReference>
<dbReference type="AlphaFoldDB" id="A0A813M9F0"/>
<dbReference type="InterPro" id="IPR013783">
    <property type="entry name" value="Ig-like_fold"/>
</dbReference>
<comment type="similarity">
    <text evidence="1">Belongs to the glycosyl hydrolase 13 family.</text>
</comment>
<dbReference type="EMBL" id="CAJNOE010000004">
    <property type="protein sequence ID" value="CAF0715277.1"/>
    <property type="molecule type" value="Genomic_DNA"/>
</dbReference>
<dbReference type="InterPro" id="IPR004193">
    <property type="entry name" value="Glyco_hydro_13_N"/>
</dbReference>
<evidence type="ECO:0000259" key="2">
    <source>
        <dbReference type="SMART" id="SM00642"/>
    </source>
</evidence>
<evidence type="ECO:0000313" key="5">
    <source>
        <dbReference type="Proteomes" id="UP000663860"/>
    </source>
</evidence>
<comment type="caution">
    <text evidence="3">The sequence shown here is derived from an EMBL/GenBank/DDBJ whole genome shotgun (WGS) entry which is preliminary data.</text>
</comment>
<sequence length="557" mass="65429">MFSLFAPTIIDVRLIGSFSQWKEILMNRQDDGTFICSPNISDGQHEYKFRIKRKKEDDQWIDIIDPYVTKYDPEQNTGIMWVKEGKRLLNDAIEYKWKYDHTKMPENNNLIIYEIYVADFSDNEQFTGVIDRLDYLKDLGINAILLMPIVESLGLSHDWGYVPRNFFSLKSTFGTCTDLKNLVDQCHRRSIRILFDGVFNHTSGDCPLAIIDQDYWYYIGKHNPDDPYYWGPELNYEFYDKIRNIKPAVRYISDVVKYWIGEFHFDGLRFDAAKQMDNYDILHELDQVARNAARPGQPFTTQAEHMPETLNIIKANGGPTDTCWSLSFMNNIDEALADKFDLDKMKYIIGTPNLINYTACHDNKRLLARLNERLSGFDDEIFRRMKLAAIILTTSAGIPLIWQGDEIGDAISVDETDENKTKIKRPMHWNLLKNKRNRNLFNTFKYLFAFRHKTDSLRNGEVDFCYENIDDHVLVYRRGVNIIILCYFSNEKRINYTIENISTKANTIWIDILTNEYFIVNDRNTLVLTLNSYDGRILLQTNKHNFRFCLPVPCFHD</sequence>
<feature type="domain" description="Glycosyl hydrolase family 13 catalytic" evidence="2">
    <location>
        <begin position="114"/>
        <end position="451"/>
    </location>
</feature>